<dbReference type="InterPro" id="IPR016176">
    <property type="entry name" value="Cbl-dep_enz_cat"/>
</dbReference>
<feature type="domain" description="Methylmalonyl-CoA mutase alpha/beta chain catalytic" evidence="2">
    <location>
        <begin position="1"/>
        <end position="308"/>
    </location>
</feature>
<sequence length="315" mass="35594">REAGSTAVQELAFTLADGFTYLDHGIRAGLDVDSFAPRISFFFNSHLDFFEEIAKYRAARRIWARRLKDKYGAKNERSMMLRFHTQTAGCSLTAQQPEINIARTSFQAMSAVLGGTQSLHTNSMDETIALPSEKAAEIALRTQQLIAYETGVTNVVDPLGGSWFLENLTDEMEVKTEEYFSEIDDLGGVIPAIEQGYQQREISKAASIYQDKIDNNKRIVVGVNKFINDEKEIDIPILEIDTRAEQSQLEKLDQLKRNRDQKQVENSLKQIRKTCQTGDNLMPIIINAVKAYCTLGEIVDAMKTEFGEWQESSIF</sequence>
<organism evidence="3">
    <name type="scientific">marine metagenome</name>
    <dbReference type="NCBI Taxonomy" id="408172"/>
    <lineage>
        <taxon>unclassified sequences</taxon>
        <taxon>metagenomes</taxon>
        <taxon>ecological metagenomes</taxon>
    </lineage>
</organism>
<gene>
    <name evidence="3" type="ORF">METZ01_LOCUS251722</name>
</gene>
<dbReference type="EMBL" id="UINC01067313">
    <property type="protein sequence ID" value="SVB98868.1"/>
    <property type="molecule type" value="Genomic_DNA"/>
</dbReference>
<name>A0A382IH16_9ZZZZ</name>
<dbReference type="NCBIfam" id="TIGR00641">
    <property type="entry name" value="acid_CoA_mut_N"/>
    <property type="match status" value="1"/>
</dbReference>
<evidence type="ECO:0000313" key="3">
    <source>
        <dbReference type="EMBL" id="SVB98868.1"/>
    </source>
</evidence>
<evidence type="ECO:0000256" key="1">
    <source>
        <dbReference type="ARBA" id="ARBA00023235"/>
    </source>
</evidence>
<dbReference type="PANTHER" id="PTHR48101:SF1">
    <property type="entry name" value="METHYLMALONYL-COA MUTASE, LARGE SUBUNIT"/>
    <property type="match status" value="1"/>
</dbReference>
<dbReference type="SUPFAM" id="SSF51703">
    <property type="entry name" value="Cobalamin (vitamin B12)-dependent enzymes"/>
    <property type="match status" value="1"/>
</dbReference>
<dbReference type="InterPro" id="IPR006099">
    <property type="entry name" value="MeMalonylCoA_mutase_a/b_cat"/>
</dbReference>
<evidence type="ECO:0000259" key="2">
    <source>
        <dbReference type="Pfam" id="PF01642"/>
    </source>
</evidence>
<dbReference type="Pfam" id="PF01642">
    <property type="entry name" value="MM_CoA_mutase"/>
    <property type="match status" value="1"/>
</dbReference>
<dbReference type="InterPro" id="IPR006098">
    <property type="entry name" value="MMCoA_mutase_a_cat"/>
</dbReference>
<keyword evidence="1" id="KW-0413">Isomerase</keyword>
<feature type="non-terminal residue" evidence="3">
    <location>
        <position position="1"/>
    </location>
</feature>
<reference evidence="3" key="1">
    <citation type="submission" date="2018-05" db="EMBL/GenBank/DDBJ databases">
        <authorList>
            <person name="Lanie J.A."/>
            <person name="Ng W.-L."/>
            <person name="Kazmierczak K.M."/>
            <person name="Andrzejewski T.M."/>
            <person name="Davidsen T.M."/>
            <person name="Wayne K.J."/>
            <person name="Tettelin H."/>
            <person name="Glass J.I."/>
            <person name="Rusch D."/>
            <person name="Podicherti R."/>
            <person name="Tsui H.-C.T."/>
            <person name="Winkler M.E."/>
        </authorList>
    </citation>
    <scope>NUCLEOTIDE SEQUENCE</scope>
</reference>
<proteinExistence type="predicted"/>
<dbReference type="Gene3D" id="3.20.20.240">
    <property type="entry name" value="Methylmalonyl-CoA mutase"/>
    <property type="match status" value="1"/>
</dbReference>
<dbReference type="PANTHER" id="PTHR48101">
    <property type="entry name" value="METHYLMALONYL-COA MUTASE, MITOCHONDRIAL-RELATED"/>
    <property type="match status" value="1"/>
</dbReference>
<dbReference type="GO" id="GO:0004494">
    <property type="term" value="F:methylmalonyl-CoA mutase activity"/>
    <property type="evidence" value="ECO:0007669"/>
    <property type="project" value="InterPro"/>
</dbReference>
<accession>A0A382IH16</accession>
<dbReference type="GO" id="GO:0031419">
    <property type="term" value="F:cobalamin binding"/>
    <property type="evidence" value="ECO:0007669"/>
    <property type="project" value="InterPro"/>
</dbReference>
<dbReference type="AlphaFoldDB" id="A0A382IH16"/>
<protein>
    <recommendedName>
        <fullName evidence="2">Methylmalonyl-CoA mutase alpha/beta chain catalytic domain-containing protein</fullName>
    </recommendedName>
</protein>